<accession>X1C322</accession>
<dbReference type="AlphaFoldDB" id="X1C322"/>
<dbReference type="EMBL" id="BART01016205">
    <property type="protein sequence ID" value="GAG78791.1"/>
    <property type="molecule type" value="Genomic_DNA"/>
</dbReference>
<reference evidence="1" key="1">
    <citation type="journal article" date="2014" name="Front. Microbiol.">
        <title>High frequency of phylogenetically diverse reductive dehalogenase-homologous genes in deep subseafloor sedimentary metagenomes.</title>
        <authorList>
            <person name="Kawai M."/>
            <person name="Futagami T."/>
            <person name="Toyoda A."/>
            <person name="Takaki Y."/>
            <person name="Nishi S."/>
            <person name="Hori S."/>
            <person name="Arai W."/>
            <person name="Tsubouchi T."/>
            <person name="Morono Y."/>
            <person name="Uchiyama I."/>
            <person name="Ito T."/>
            <person name="Fujiyama A."/>
            <person name="Inagaki F."/>
            <person name="Takami H."/>
        </authorList>
    </citation>
    <scope>NUCLEOTIDE SEQUENCE</scope>
    <source>
        <strain evidence="1">Expedition CK06-06</strain>
    </source>
</reference>
<protein>
    <submittedName>
        <fullName evidence="1">Uncharacterized protein</fullName>
    </submittedName>
</protein>
<organism evidence="1">
    <name type="scientific">marine sediment metagenome</name>
    <dbReference type="NCBI Taxonomy" id="412755"/>
    <lineage>
        <taxon>unclassified sequences</taxon>
        <taxon>metagenomes</taxon>
        <taxon>ecological metagenomes</taxon>
    </lineage>
</organism>
<sequence length="152" mass="17764">LERYILENLERISMDKNYVENLVFKLNHSLNSSKPDLKNSGLPHRAGYELMKVCSKFSPETIISILQSFLSSLEKRRGVERNLLVKRFIKDIIYSKENIKITLFYSENLENYENKKDLALLPQGRSKFLERGKENLLPPQKSKFVSTNWLPG</sequence>
<feature type="non-terminal residue" evidence="1">
    <location>
        <position position="1"/>
    </location>
</feature>
<gene>
    <name evidence="1" type="ORF">S01H4_31235</name>
</gene>
<name>X1C322_9ZZZZ</name>
<proteinExistence type="predicted"/>
<evidence type="ECO:0000313" key="1">
    <source>
        <dbReference type="EMBL" id="GAG78791.1"/>
    </source>
</evidence>
<comment type="caution">
    <text evidence="1">The sequence shown here is derived from an EMBL/GenBank/DDBJ whole genome shotgun (WGS) entry which is preliminary data.</text>
</comment>